<keyword evidence="2" id="KW-1185">Reference proteome</keyword>
<name>A0ABT3CDZ0_9MYCO</name>
<dbReference type="RefSeq" id="WP_264068684.1">
    <property type="nucleotide sequence ID" value="NZ_JACKTY010000030.1"/>
</dbReference>
<evidence type="ECO:0000313" key="1">
    <source>
        <dbReference type="EMBL" id="MCV7227687.1"/>
    </source>
</evidence>
<organism evidence="1 2">
    <name type="scientific">Mycolicibacterium komossense</name>
    <dbReference type="NCBI Taxonomy" id="1779"/>
    <lineage>
        <taxon>Bacteria</taxon>
        <taxon>Bacillati</taxon>
        <taxon>Actinomycetota</taxon>
        <taxon>Actinomycetes</taxon>
        <taxon>Mycobacteriales</taxon>
        <taxon>Mycobacteriaceae</taxon>
        <taxon>Mycolicibacterium</taxon>
    </lineage>
</organism>
<sequence length="72" mass="7929">MALEGGCQGDKLGRHLLLRARFAPRFLKVSNDVIALAFNIIGQFKHRGTGLVACDQLSLLGWIKFAAHTIRP</sequence>
<dbReference type="Proteomes" id="UP001526201">
    <property type="component" value="Unassembled WGS sequence"/>
</dbReference>
<reference evidence="1 2" key="1">
    <citation type="journal article" date="2022" name="BMC Genomics">
        <title>Comparative genome analysis of mycobacteria focusing on tRNA and non-coding RNA.</title>
        <authorList>
            <person name="Behra P.R.K."/>
            <person name="Pettersson B.M.F."/>
            <person name="Ramesh M."/>
            <person name="Das S."/>
            <person name="Dasgupta S."/>
            <person name="Kirsebom L.A."/>
        </authorList>
    </citation>
    <scope>NUCLEOTIDE SEQUENCE [LARGE SCALE GENOMIC DNA]</scope>
    <source>
        <strain evidence="1 2">DSM 44078</strain>
    </source>
</reference>
<proteinExistence type="predicted"/>
<gene>
    <name evidence="1" type="ORF">H7J73_16805</name>
</gene>
<evidence type="ECO:0008006" key="3">
    <source>
        <dbReference type="Google" id="ProtNLM"/>
    </source>
</evidence>
<dbReference type="EMBL" id="JACKTY010000030">
    <property type="protein sequence ID" value="MCV7227687.1"/>
    <property type="molecule type" value="Genomic_DNA"/>
</dbReference>
<comment type="caution">
    <text evidence="1">The sequence shown here is derived from an EMBL/GenBank/DDBJ whole genome shotgun (WGS) entry which is preliminary data.</text>
</comment>
<evidence type="ECO:0000313" key="2">
    <source>
        <dbReference type="Proteomes" id="UP001526201"/>
    </source>
</evidence>
<protein>
    <recommendedName>
        <fullName evidence="3">Transposase</fullName>
    </recommendedName>
</protein>
<accession>A0ABT3CDZ0</accession>